<name>A0AAD6S4R1_9AGAR</name>
<evidence type="ECO:0000256" key="1">
    <source>
        <dbReference type="SAM" id="Phobius"/>
    </source>
</evidence>
<protein>
    <submittedName>
        <fullName evidence="2">Uncharacterized protein</fullName>
    </submittedName>
</protein>
<evidence type="ECO:0000313" key="3">
    <source>
        <dbReference type="Proteomes" id="UP001218188"/>
    </source>
</evidence>
<reference evidence="2" key="1">
    <citation type="submission" date="2023-03" db="EMBL/GenBank/DDBJ databases">
        <title>Massive genome expansion in bonnet fungi (Mycena s.s.) driven by repeated elements and novel gene families across ecological guilds.</title>
        <authorList>
            <consortium name="Lawrence Berkeley National Laboratory"/>
            <person name="Harder C.B."/>
            <person name="Miyauchi S."/>
            <person name="Viragh M."/>
            <person name="Kuo A."/>
            <person name="Thoen E."/>
            <person name="Andreopoulos B."/>
            <person name="Lu D."/>
            <person name="Skrede I."/>
            <person name="Drula E."/>
            <person name="Henrissat B."/>
            <person name="Morin E."/>
            <person name="Kohler A."/>
            <person name="Barry K."/>
            <person name="LaButti K."/>
            <person name="Morin E."/>
            <person name="Salamov A."/>
            <person name="Lipzen A."/>
            <person name="Mereny Z."/>
            <person name="Hegedus B."/>
            <person name="Baldrian P."/>
            <person name="Stursova M."/>
            <person name="Weitz H."/>
            <person name="Taylor A."/>
            <person name="Grigoriev I.V."/>
            <person name="Nagy L.G."/>
            <person name="Martin F."/>
            <person name="Kauserud H."/>
        </authorList>
    </citation>
    <scope>NUCLEOTIDE SEQUENCE</scope>
    <source>
        <strain evidence="2">CBHHK200</strain>
    </source>
</reference>
<sequence>MQTTQSELRLSSLIRIMLFSIMTTGGLGLGAFGVTSNVGEGVEIWSALLPILPFLCGIAFGTQKDIASCWMFWKWRTRSAAATSTTKLPKPSEEFD</sequence>
<accession>A0AAD6S4R1</accession>
<proteinExistence type="predicted"/>
<dbReference type="EMBL" id="JARJCM010000280">
    <property type="protein sequence ID" value="KAJ7019915.1"/>
    <property type="molecule type" value="Genomic_DNA"/>
</dbReference>
<feature type="transmembrane region" description="Helical" evidence="1">
    <location>
        <begin position="12"/>
        <end position="32"/>
    </location>
</feature>
<evidence type="ECO:0000313" key="2">
    <source>
        <dbReference type="EMBL" id="KAJ7019915.1"/>
    </source>
</evidence>
<feature type="transmembrane region" description="Helical" evidence="1">
    <location>
        <begin position="44"/>
        <end position="62"/>
    </location>
</feature>
<dbReference type="AlphaFoldDB" id="A0AAD6S4R1"/>
<comment type="caution">
    <text evidence="2">The sequence shown here is derived from an EMBL/GenBank/DDBJ whole genome shotgun (WGS) entry which is preliminary data.</text>
</comment>
<keyword evidence="1" id="KW-0472">Membrane</keyword>
<keyword evidence="3" id="KW-1185">Reference proteome</keyword>
<keyword evidence="1" id="KW-0812">Transmembrane</keyword>
<keyword evidence="1" id="KW-1133">Transmembrane helix</keyword>
<gene>
    <name evidence="2" type="ORF">C8F04DRAFT_324175</name>
</gene>
<dbReference type="Proteomes" id="UP001218188">
    <property type="component" value="Unassembled WGS sequence"/>
</dbReference>
<organism evidence="2 3">
    <name type="scientific">Mycena alexandri</name>
    <dbReference type="NCBI Taxonomy" id="1745969"/>
    <lineage>
        <taxon>Eukaryota</taxon>
        <taxon>Fungi</taxon>
        <taxon>Dikarya</taxon>
        <taxon>Basidiomycota</taxon>
        <taxon>Agaricomycotina</taxon>
        <taxon>Agaricomycetes</taxon>
        <taxon>Agaricomycetidae</taxon>
        <taxon>Agaricales</taxon>
        <taxon>Marasmiineae</taxon>
        <taxon>Mycenaceae</taxon>
        <taxon>Mycena</taxon>
    </lineage>
</organism>